<protein>
    <submittedName>
        <fullName evidence="1">Uncharacterized protein</fullName>
    </submittedName>
</protein>
<name>A0A6S6PJP9_ACEAC</name>
<dbReference type="Proteomes" id="UP000515220">
    <property type="component" value="Chromosome"/>
</dbReference>
<accession>A0A6S6PJP9</accession>
<proteinExistence type="predicted"/>
<evidence type="ECO:0000313" key="1">
    <source>
        <dbReference type="EMBL" id="BCI68058.1"/>
    </source>
</evidence>
<evidence type="ECO:0000313" key="2">
    <source>
        <dbReference type="Proteomes" id="UP000515220"/>
    </source>
</evidence>
<gene>
    <name evidence="1" type="ORF">AAJCM20276_26820</name>
</gene>
<organism evidence="1 2">
    <name type="scientific">Acetobacter aceti</name>
    <dbReference type="NCBI Taxonomy" id="435"/>
    <lineage>
        <taxon>Bacteria</taxon>
        <taxon>Pseudomonadati</taxon>
        <taxon>Pseudomonadota</taxon>
        <taxon>Alphaproteobacteria</taxon>
        <taxon>Acetobacterales</taxon>
        <taxon>Acetobacteraceae</taxon>
        <taxon>Acetobacter</taxon>
        <taxon>Acetobacter subgen. Acetobacter</taxon>
    </lineage>
</organism>
<sequence length="78" mass="8570">MHALETTRRQTVVASIPGNSPKLQTYGTHGIKVGVSPTISHAEYLRMPVKQRIIIGEIGLQFSSDSPDLSLAQELLWV</sequence>
<dbReference type="AlphaFoldDB" id="A0A6S6PJP9"/>
<reference evidence="1 2" key="1">
    <citation type="submission" date="2020-07" db="EMBL/GenBank/DDBJ databases">
        <title>Complete Genome Sequence of an acetic acid bacterium, Acetobacter aceti JCM20276.</title>
        <authorList>
            <person name="Hirose Y."/>
            <person name="Mihara H."/>
        </authorList>
    </citation>
    <scope>NUCLEOTIDE SEQUENCE [LARGE SCALE GENOMIC DNA]</scope>
    <source>
        <strain evidence="1 2">JCM20276</strain>
    </source>
</reference>
<dbReference type="EMBL" id="AP023326">
    <property type="protein sequence ID" value="BCI68058.1"/>
    <property type="molecule type" value="Genomic_DNA"/>
</dbReference>